<name>A0ABU5K4U9_9BACI</name>
<dbReference type="SUPFAM" id="SSF53383">
    <property type="entry name" value="PLP-dependent transferases"/>
    <property type="match status" value="1"/>
</dbReference>
<dbReference type="Pfam" id="PF01276">
    <property type="entry name" value="OKR_DC_1"/>
    <property type="match status" value="1"/>
</dbReference>
<dbReference type="InterPro" id="IPR015424">
    <property type="entry name" value="PyrdxlP-dep_Trfase"/>
</dbReference>
<dbReference type="PANTHER" id="PTHR43277">
    <property type="entry name" value="ARGININE DECARBOXYLASE"/>
    <property type="match status" value="1"/>
</dbReference>
<dbReference type="PANTHER" id="PTHR43277:SF4">
    <property type="entry name" value="ARGININE DECARBOXYLASE"/>
    <property type="match status" value="1"/>
</dbReference>
<organism evidence="4 5">
    <name type="scientific">Bacillus bingmayongensis</name>
    <dbReference type="NCBI Taxonomy" id="1150157"/>
    <lineage>
        <taxon>Bacteria</taxon>
        <taxon>Bacillati</taxon>
        <taxon>Bacillota</taxon>
        <taxon>Bacilli</taxon>
        <taxon>Bacillales</taxon>
        <taxon>Bacillaceae</taxon>
        <taxon>Bacillus</taxon>
    </lineage>
</organism>
<dbReference type="EMBL" id="JAXOVW010000239">
    <property type="protein sequence ID" value="MDZ5610763.1"/>
    <property type="molecule type" value="Genomic_DNA"/>
</dbReference>
<dbReference type="InterPro" id="IPR015421">
    <property type="entry name" value="PyrdxlP-dep_Trfase_major"/>
</dbReference>
<accession>A0ABU5K4U9</accession>
<evidence type="ECO:0000259" key="3">
    <source>
        <dbReference type="Pfam" id="PF01276"/>
    </source>
</evidence>
<evidence type="ECO:0000313" key="5">
    <source>
        <dbReference type="Proteomes" id="UP001291930"/>
    </source>
</evidence>
<proteinExistence type="predicted"/>
<feature type="domain" description="Orn/Lys/Arg decarboxylases family 1 pyridoxal-P attachment site" evidence="3">
    <location>
        <begin position="22"/>
        <end position="105"/>
    </location>
</feature>
<dbReference type="Proteomes" id="UP001291930">
    <property type="component" value="Unassembled WGS sequence"/>
</dbReference>
<keyword evidence="5" id="KW-1185">Reference proteome</keyword>
<comment type="cofactor">
    <cofactor evidence="1">
        <name>pyridoxal 5'-phosphate</name>
        <dbReference type="ChEBI" id="CHEBI:597326"/>
    </cofactor>
</comment>
<evidence type="ECO:0000313" key="4">
    <source>
        <dbReference type="EMBL" id="MDZ5610763.1"/>
    </source>
</evidence>
<feature type="non-terminal residue" evidence="4">
    <location>
        <position position="105"/>
    </location>
</feature>
<evidence type="ECO:0000256" key="2">
    <source>
        <dbReference type="ARBA" id="ARBA00022898"/>
    </source>
</evidence>
<dbReference type="InterPro" id="IPR052357">
    <property type="entry name" value="Orn_Lys_Arg_decarboxylase-I"/>
</dbReference>
<evidence type="ECO:0000256" key="1">
    <source>
        <dbReference type="ARBA" id="ARBA00001933"/>
    </source>
</evidence>
<gene>
    <name evidence="4" type="ORF">U2I54_28215</name>
</gene>
<comment type="caution">
    <text evidence="4">The sequence shown here is derived from an EMBL/GenBank/DDBJ whole genome shotgun (WGS) entry which is preliminary data.</text>
</comment>
<protein>
    <recommendedName>
        <fullName evidence="3">Orn/Lys/Arg decarboxylases family 1 pyridoxal-P attachment site domain-containing protein</fullName>
    </recommendedName>
</protein>
<dbReference type="Gene3D" id="3.40.640.10">
    <property type="entry name" value="Type I PLP-dependent aspartate aminotransferase-like (Major domain)"/>
    <property type="match status" value="1"/>
</dbReference>
<keyword evidence="2" id="KW-0663">Pyridoxal phosphate</keyword>
<sequence>MIKNNFREAKRCITKLWSQFNTPLFTALVEHAKKDSTQFHIPGHKKGRGMDSEFREFIGENALSIDLINIEPLDDLHQPKGIIKQAQDLAARAFGSDYTFFSVQG</sequence>
<dbReference type="InterPro" id="IPR000310">
    <property type="entry name" value="Orn/Lys/Arg_deCO2ase_major_dom"/>
</dbReference>
<reference evidence="5" key="1">
    <citation type="submission" date="2023-11" db="EMBL/GenBank/DDBJ databases">
        <title>Genome Sequence of Bacillus pseudomycoides stain BUPM19.</title>
        <authorList>
            <person name="Farhat A."/>
        </authorList>
    </citation>
    <scope>NUCLEOTIDE SEQUENCE [LARGE SCALE GENOMIC DNA]</scope>
    <source>
        <strain evidence="5">BUPM19</strain>
    </source>
</reference>